<dbReference type="InterPro" id="IPR002471">
    <property type="entry name" value="Pept_S9_AS"/>
</dbReference>
<dbReference type="InterPro" id="IPR001375">
    <property type="entry name" value="Peptidase_S9_cat"/>
</dbReference>
<dbReference type="PANTHER" id="PTHR11757:SF19">
    <property type="entry name" value="PROLYL ENDOPEPTIDASE-LIKE"/>
    <property type="match status" value="1"/>
</dbReference>
<comment type="caution">
    <text evidence="4">The sequence shown here is derived from an EMBL/GenBank/DDBJ whole genome shotgun (WGS) entry which is preliminary data.</text>
</comment>
<proteinExistence type="inferred from homology"/>
<dbReference type="Pfam" id="PF00326">
    <property type="entry name" value="Peptidase_S9"/>
    <property type="match status" value="1"/>
</dbReference>
<dbReference type="SUPFAM" id="SSF53474">
    <property type="entry name" value="alpha/beta-Hydrolases"/>
    <property type="match status" value="1"/>
</dbReference>
<evidence type="ECO:0000256" key="2">
    <source>
        <dbReference type="ARBA" id="ARBA00022801"/>
    </source>
</evidence>
<organism evidence="4 5">
    <name type="scientific">Salmonella enterica subsp. enterica serovar Poona</name>
    <dbReference type="NCBI Taxonomy" id="436295"/>
    <lineage>
        <taxon>Bacteria</taxon>
        <taxon>Pseudomonadati</taxon>
        <taxon>Pseudomonadota</taxon>
        <taxon>Gammaproteobacteria</taxon>
        <taxon>Enterobacterales</taxon>
        <taxon>Enterobacteriaceae</taxon>
        <taxon>Salmonella</taxon>
    </lineage>
</organism>
<dbReference type="EMBL" id="PYKK01000242">
    <property type="protein sequence ID" value="TGD50630.1"/>
    <property type="molecule type" value="Genomic_DNA"/>
</dbReference>
<dbReference type="GO" id="GO:0004252">
    <property type="term" value="F:serine-type endopeptidase activity"/>
    <property type="evidence" value="ECO:0007669"/>
    <property type="project" value="UniProtKB-EC"/>
</dbReference>
<evidence type="ECO:0000256" key="1">
    <source>
        <dbReference type="ARBA" id="ARBA00005228"/>
    </source>
</evidence>
<dbReference type="Gene3D" id="3.40.50.1820">
    <property type="entry name" value="alpha/beta hydrolase"/>
    <property type="match status" value="1"/>
</dbReference>
<dbReference type="PRINTS" id="PR00862">
    <property type="entry name" value="PROLIGOPTASE"/>
</dbReference>
<name>A0A659SGF7_SALET</name>
<dbReference type="GO" id="GO:0006508">
    <property type="term" value="P:proteolysis"/>
    <property type="evidence" value="ECO:0007669"/>
    <property type="project" value="InterPro"/>
</dbReference>
<dbReference type="InterPro" id="IPR051543">
    <property type="entry name" value="Serine_Peptidase_S9A"/>
</dbReference>
<gene>
    <name evidence="4" type="ORF">C9F10_02720</name>
</gene>
<reference evidence="4 5" key="1">
    <citation type="submission" date="2018-03" db="EMBL/GenBank/DDBJ databases">
        <title>Non-Typhoidal Salmonella genome sequencing and assembly.</title>
        <authorList>
            <person name="Matchawe C."/>
        </authorList>
    </citation>
    <scope>NUCLEOTIDE SEQUENCE [LARGE SCALE GENOMIC DNA]</scope>
    <source>
        <strain evidence="4 5">8EV</strain>
    </source>
</reference>
<dbReference type="PANTHER" id="PTHR11757">
    <property type="entry name" value="PROTEASE FAMILY S9A OLIGOPEPTIDASE"/>
    <property type="match status" value="1"/>
</dbReference>
<feature type="domain" description="Peptidase S9 prolyl oligopeptidase catalytic" evidence="3">
    <location>
        <begin position="4"/>
        <end position="196"/>
    </location>
</feature>
<dbReference type="PROSITE" id="PS00708">
    <property type="entry name" value="PRO_ENDOPEP_SER"/>
    <property type="match status" value="1"/>
</dbReference>
<evidence type="ECO:0000259" key="3">
    <source>
        <dbReference type="Pfam" id="PF00326"/>
    </source>
</evidence>
<dbReference type="Proteomes" id="UP000297989">
    <property type="component" value="Unassembled WGS sequence"/>
</dbReference>
<sequence length="205" mass="22697">ILRGRGGCEMGKQWDADGKVLKNRNTLNDYLDACDALLKLGYGSPSLCYGMGGSAGGMLMGVAINERPELFHGVIAQVPFVDVLTTMLDESIPLTTGEFEEWGNPQDIEYYDYMKSYSPYDNVKAQDYPHLLVTTGLHDSQVQYWEPAKWVAKLRELKTDQRLLLLCTDMDSGHGGKSGRFKSYEGVALEFAFLIGLAQGTLHSA</sequence>
<comment type="similarity">
    <text evidence="1">Belongs to the peptidase S9A family.</text>
</comment>
<keyword evidence="2 4" id="KW-0378">Hydrolase</keyword>
<protein>
    <submittedName>
        <fullName evidence="4">Oligopeptidase B</fullName>
        <ecNumber evidence="4">3.4.21.83</ecNumber>
    </submittedName>
</protein>
<evidence type="ECO:0000313" key="4">
    <source>
        <dbReference type="EMBL" id="TGD50630.1"/>
    </source>
</evidence>
<dbReference type="InterPro" id="IPR029058">
    <property type="entry name" value="AB_hydrolase_fold"/>
</dbReference>
<dbReference type="AlphaFoldDB" id="A0A659SGF7"/>
<dbReference type="InterPro" id="IPR002470">
    <property type="entry name" value="Peptidase_S9A"/>
</dbReference>
<dbReference type="EC" id="3.4.21.83" evidence="4"/>
<feature type="non-terminal residue" evidence="4">
    <location>
        <position position="1"/>
    </location>
</feature>
<accession>A0A659SGF7</accession>
<evidence type="ECO:0000313" key="5">
    <source>
        <dbReference type="Proteomes" id="UP000297989"/>
    </source>
</evidence>